<evidence type="ECO:0000256" key="3">
    <source>
        <dbReference type="ARBA" id="ARBA00012493"/>
    </source>
</evidence>
<dbReference type="Pfam" id="PF17921">
    <property type="entry name" value="Integrase_H2C2"/>
    <property type="match status" value="1"/>
</dbReference>
<dbReference type="Pfam" id="PF00078">
    <property type="entry name" value="RVT_1"/>
    <property type="match status" value="1"/>
</dbReference>
<comment type="caution">
    <text evidence="16">The sequence shown here is derived from an EMBL/GenBank/DDBJ whole genome shotgun (WGS) entry which is preliminary data.</text>
</comment>
<dbReference type="PANTHER" id="PTHR37984">
    <property type="entry name" value="PROTEIN CBG26694"/>
    <property type="match status" value="1"/>
</dbReference>
<dbReference type="Gene3D" id="4.10.60.10">
    <property type="entry name" value="Zinc finger, CCHC-type"/>
    <property type="match status" value="1"/>
</dbReference>
<dbReference type="GO" id="GO:0003677">
    <property type="term" value="F:DNA binding"/>
    <property type="evidence" value="ECO:0007669"/>
    <property type="project" value="UniProtKB-KW"/>
</dbReference>
<dbReference type="InterPro" id="IPR001878">
    <property type="entry name" value="Znf_CCHC"/>
</dbReference>
<dbReference type="EC" id="2.7.7.49" evidence="3"/>
<evidence type="ECO:0000259" key="14">
    <source>
        <dbReference type="PROSITE" id="PS50878"/>
    </source>
</evidence>
<proteinExistence type="inferred from homology"/>
<evidence type="ECO:0000256" key="6">
    <source>
        <dbReference type="ARBA" id="ARBA00022722"/>
    </source>
</evidence>
<dbReference type="Gene3D" id="1.10.340.70">
    <property type="match status" value="1"/>
</dbReference>
<dbReference type="PANTHER" id="PTHR37984:SF13">
    <property type="entry name" value="RIBONUCLEASE H"/>
    <property type="match status" value="1"/>
</dbReference>
<evidence type="ECO:0000256" key="12">
    <source>
        <dbReference type="SAM" id="MobiDB-lite"/>
    </source>
</evidence>
<feature type="compositionally biased region" description="Polar residues" evidence="12">
    <location>
        <begin position="1288"/>
        <end position="1302"/>
    </location>
</feature>
<name>A0A5C6N6N1_9TELE</name>
<dbReference type="InterPro" id="IPR036397">
    <property type="entry name" value="RNaseH_sf"/>
</dbReference>
<feature type="compositionally biased region" description="Basic and acidic residues" evidence="12">
    <location>
        <begin position="1275"/>
        <end position="1287"/>
    </location>
</feature>
<evidence type="ECO:0000256" key="2">
    <source>
        <dbReference type="ARBA" id="ARBA00012180"/>
    </source>
</evidence>
<dbReference type="InterPro" id="IPR001584">
    <property type="entry name" value="Integrase_cat-core"/>
</dbReference>
<evidence type="ECO:0000256" key="5">
    <source>
        <dbReference type="ARBA" id="ARBA00022695"/>
    </source>
</evidence>
<dbReference type="InterPro" id="IPR041588">
    <property type="entry name" value="Integrase_H2C2"/>
</dbReference>
<dbReference type="InterPro" id="IPR041373">
    <property type="entry name" value="RT_RNaseH"/>
</dbReference>
<evidence type="ECO:0000256" key="8">
    <source>
        <dbReference type="ARBA" id="ARBA00022801"/>
    </source>
</evidence>
<dbReference type="InterPro" id="IPR012337">
    <property type="entry name" value="RNaseH-like_sf"/>
</dbReference>
<dbReference type="FunFam" id="1.10.340.70:FF:000003">
    <property type="entry name" value="Protein CBG25708"/>
    <property type="match status" value="1"/>
</dbReference>
<dbReference type="Gene3D" id="3.10.10.10">
    <property type="entry name" value="HIV Type 1 Reverse Transcriptase, subunit A, domain 1"/>
    <property type="match status" value="1"/>
</dbReference>
<keyword evidence="4" id="KW-0808">Transferase</keyword>
<dbReference type="SUPFAM" id="SSF50630">
    <property type="entry name" value="Acid proteases"/>
    <property type="match status" value="1"/>
</dbReference>
<dbReference type="CDD" id="cd09274">
    <property type="entry name" value="RNase_HI_RT_Ty3"/>
    <property type="match status" value="1"/>
</dbReference>
<dbReference type="Pfam" id="PF17917">
    <property type="entry name" value="RT_RNaseH"/>
    <property type="match status" value="1"/>
</dbReference>
<keyword evidence="11" id="KW-0863">Zinc-finger</keyword>
<keyword evidence="17" id="KW-1185">Reference proteome</keyword>
<dbReference type="GO" id="GO:0004190">
    <property type="term" value="F:aspartic-type endopeptidase activity"/>
    <property type="evidence" value="ECO:0007669"/>
    <property type="project" value="UniProtKB-KW"/>
</dbReference>
<dbReference type="Gene3D" id="3.10.20.370">
    <property type="match status" value="1"/>
</dbReference>
<dbReference type="PROSITE" id="PS50994">
    <property type="entry name" value="INTEGRASE"/>
    <property type="match status" value="1"/>
</dbReference>
<evidence type="ECO:0000256" key="7">
    <source>
        <dbReference type="ARBA" id="ARBA00022759"/>
    </source>
</evidence>
<dbReference type="Proteomes" id="UP000324091">
    <property type="component" value="Chromosome 4"/>
</dbReference>
<accession>A0A5C6N6N1</accession>
<reference evidence="16 17" key="1">
    <citation type="submission" date="2019-04" db="EMBL/GenBank/DDBJ databases">
        <title>Chromosome genome assembly for Takifugu flavidus.</title>
        <authorList>
            <person name="Xiao S."/>
        </authorList>
    </citation>
    <scope>NUCLEOTIDE SEQUENCE [LARGE SCALE GENOMIC DNA]</scope>
    <source>
        <strain evidence="16">HTHZ2018</strain>
        <tissue evidence="16">Muscle</tissue>
    </source>
</reference>
<dbReference type="CDD" id="cd01647">
    <property type="entry name" value="RT_LTR"/>
    <property type="match status" value="1"/>
</dbReference>
<feature type="region of interest" description="Disordered" evidence="12">
    <location>
        <begin position="1317"/>
        <end position="1349"/>
    </location>
</feature>
<dbReference type="InterPro" id="IPR043502">
    <property type="entry name" value="DNA/RNA_pol_sf"/>
</dbReference>
<dbReference type="SMART" id="SM00343">
    <property type="entry name" value="ZnF_C2HC"/>
    <property type="match status" value="2"/>
</dbReference>
<protein>
    <recommendedName>
        <fullName evidence="10">Gypsy retrotransposon integrase-like protein 1</fullName>
        <ecNumber evidence="3">2.7.7.49</ecNumber>
        <ecNumber evidence="2">3.1.26.4</ecNumber>
    </recommendedName>
</protein>
<dbReference type="FunFam" id="3.30.420.10:FF:000063">
    <property type="entry name" value="Retrovirus-related Pol polyprotein from transposon 297-like Protein"/>
    <property type="match status" value="1"/>
</dbReference>
<dbReference type="EC" id="3.1.26.4" evidence="2"/>
<dbReference type="GO" id="GO:0004523">
    <property type="term" value="F:RNA-DNA hybrid ribonuclease activity"/>
    <property type="evidence" value="ECO:0007669"/>
    <property type="project" value="UniProtKB-EC"/>
</dbReference>
<feature type="region of interest" description="Disordered" evidence="12">
    <location>
        <begin position="1551"/>
        <end position="1588"/>
    </location>
</feature>
<dbReference type="SUPFAM" id="SSF53098">
    <property type="entry name" value="Ribonuclease H-like"/>
    <property type="match status" value="1"/>
</dbReference>
<keyword evidence="9" id="KW-0695">RNA-directed DNA polymerase</keyword>
<dbReference type="FunFam" id="3.10.20.370:FF:000001">
    <property type="entry name" value="Retrovirus-related Pol polyprotein from transposon 17.6-like protein"/>
    <property type="match status" value="1"/>
</dbReference>
<evidence type="ECO:0000256" key="11">
    <source>
        <dbReference type="PROSITE-ProRule" id="PRU00047"/>
    </source>
</evidence>
<feature type="region of interest" description="Disordered" evidence="12">
    <location>
        <begin position="254"/>
        <end position="277"/>
    </location>
</feature>
<dbReference type="Pfam" id="PF00665">
    <property type="entry name" value="rve"/>
    <property type="match status" value="1"/>
</dbReference>
<dbReference type="SUPFAM" id="SSF56672">
    <property type="entry name" value="DNA/RNA polymerases"/>
    <property type="match status" value="1"/>
</dbReference>
<keyword evidence="11" id="KW-0862">Zinc</keyword>
<organism evidence="16 17">
    <name type="scientific">Takifugu flavidus</name>
    <name type="common">sansaifugu</name>
    <dbReference type="NCBI Taxonomy" id="433684"/>
    <lineage>
        <taxon>Eukaryota</taxon>
        <taxon>Metazoa</taxon>
        <taxon>Chordata</taxon>
        <taxon>Craniata</taxon>
        <taxon>Vertebrata</taxon>
        <taxon>Euteleostomi</taxon>
        <taxon>Actinopterygii</taxon>
        <taxon>Neopterygii</taxon>
        <taxon>Teleostei</taxon>
        <taxon>Neoteleostei</taxon>
        <taxon>Acanthomorphata</taxon>
        <taxon>Eupercaria</taxon>
        <taxon>Tetraodontiformes</taxon>
        <taxon>Tetradontoidea</taxon>
        <taxon>Tetraodontidae</taxon>
        <taxon>Takifugu</taxon>
    </lineage>
</organism>
<feature type="domain" description="Integrase catalytic" evidence="15">
    <location>
        <begin position="1042"/>
        <end position="1192"/>
    </location>
</feature>
<evidence type="ECO:0000259" key="15">
    <source>
        <dbReference type="PROSITE" id="PS50994"/>
    </source>
</evidence>
<dbReference type="InterPro" id="IPR000477">
    <property type="entry name" value="RT_dom"/>
</dbReference>
<dbReference type="InterPro" id="IPR050951">
    <property type="entry name" value="Retrovirus_Pol_polyprotein"/>
</dbReference>
<dbReference type="GO" id="GO:0008270">
    <property type="term" value="F:zinc ion binding"/>
    <property type="evidence" value="ECO:0007669"/>
    <property type="project" value="UniProtKB-KW"/>
</dbReference>
<dbReference type="InterPro" id="IPR043128">
    <property type="entry name" value="Rev_trsase/Diguanyl_cyclase"/>
</dbReference>
<dbReference type="FunFam" id="3.30.70.270:FF:000063">
    <property type="entry name" value="Zinc knuckle domaincontaining protein"/>
    <property type="match status" value="1"/>
</dbReference>
<evidence type="ECO:0000256" key="4">
    <source>
        <dbReference type="ARBA" id="ARBA00022679"/>
    </source>
</evidence>
<dbReference type="EMBL" id="RHFK02000017">
    <property type="protein sequence ID" value="TWW62559.1"/>
    <property type="molecule type" value="Genomic_DNA"/>
</dbReference>
<dbReference type="GO" id="GO:0015074">
    <property type="term" value="P:DNA integration"/>
    <property type="evidence" value="ECO:0007669"/>
    <property type="project" value="InterPro"/>
</dbReference>
<evidence type="ECO:0000313" key="17">
    <source>
        <dbReference type="Proteomes" id="UP000324091"/>
    </source>
</evidence>
<dbReference type="Gene3D" id="3.30.420.10">
    <property type="entry name" value="Ribonuclease H-like superfamily/Ribonuclease H"/>
    <property type="match status" value="1"/>
</dbReference>
<dbReference type="InterPro" id="IPR021109">
    <property type="entry name" value="Peptidase_aspartic_dom_sf"/>
</dbReference>
<keyword evidence="8" id="KW-0378">Hydrolase</keyword>
<comment type="similarity">
    <text evidence="1">Belongs to the beta type-B retroviral polymerase family. HERV class-II K(HML-2) pol subfamily.</text>
</comment>
<dbReference type="GO" id="GO:0006508">
    <property type="term" value="P:proteolysis"/>
    <property type="evidence" value="ECO:0007669"/>
    <property type="project" value="UniProtKB-KW"/>
</dbReference>
<feature type="domain" description="Reverse transcriptase" evidence="14">
    <location>
        <begin position="495"/>
        <end position="673"/>
    </location>
</feature>
<dbReference type="Gene3D" id="3.30.70.270">
    <property type="match status" value="2"/>
</dbReference>
<feature type="compositionally biased region" description="Polar residues" evidence="12">
    <location>
        <begin position="1557"/>
        <end position="1570"/>
    </location>
</feature>
<evidence type="ECO:0000259" key="13">
    <source>
        <dbReference type="PROSITE" id="PS50158"/>
    </source>
</evidence>
<feature type="region of interest" description="Disordered" evidence="12">
    <location>
        <begin position="1275"/>
        <end position="1302"/>
    </location>
</feature>
<evidence type="ECO:0000256" key="1">
    <source>
        <dbReference type="ARBA" id="ARBA00010879"/>
    </source>
</evidence>
<evidence type="ECO:0000256" key="10">
    <source>
        <dbReference type="ARBA" id="ARBA00039658"/>
    </source>
</evidence>
<keyword evidence="6" id="KW-0540">Nuclease</keyword>
<keyword evidence="11" id="KW-0479">Metal-binding</keyword>
<gene>
    <name evidence="16" type="ORF">D4764_04G0012060</name>
</gene>
<feature type="domain" description="CCHC-type" evidence="13">
    <location>
        <begin position="229"/>
        <end position="243"/>
    </location>
</feature>
<dbReference type="InterPro" id="IPR036875">
    <property type="entry name" value="Znf_CCHC_sf"/>
</dbReference>
<dbReference type="PROSITE" id="PS50158">
    <property type="entry name" value="ZF_CCHC"/>
    <property type="match status" value="2"/>
</dbReference>
<dbReference type="PROSITE" id="PS50878">
    <property type="entry name" value="RT_POL"/>
    <property type="match status" value="1"/>
</dbReference>
<evidence type="ECO:0000313" key="16">
    <source>
        <dbReference type="EMBL" id="TWW62559.1"/>
    </source>
</evidence>
<feature type="domain" description="CCHC-type" evidence="13">
    <location>
        <begin position="209"/>
        <end position="223"/>
    </location>
</feature>
<keyword evidence="5" id="KW-0548">Nucleotidyltransferase</keyword>
<evidence type="ECO:0000256" key="9">
    <source>
        <dbReference type="ARBA" id="ARBA00022918"/>
    </source>
</evidence>
<dbReference type="SUPFAM" id="SSF57756">
    <property type="entry name" value="Retrovirus zinc finger-like domains"/>
    <property type="match status" value="1"/>
</dbReference>
<sequence length="1730" mass="195679">MAAMIGSTAPFDGQSQKWEEYCEVLHHFFRANGIDDAGRRKDILLSAVGSQTYSLMRNLVSPAKPGDKTFDELVKLLKDHFNPKPSEIVQRCKFNSRYRKQGETVMEFVAVLRKLAQDCNYGDKLSEMIRDRLVCGIVDDRIQRRLLSEPDMTFDKALKLAQAIETACKDVKDLQSPEFVPQYMRAPQAVHKVYSKQTPYTQQNQRKVCYRCGSDQHMAGDCRFIKETCHKCGKVGHIQKVCRFKGSAKNLRAKGGGVQTGKQGRAQGANYVSQGEGEKDNIDSEEVMYTLYKLDELDIPAEAPFIETLTVNGTDTQFEMDSGCGVTVVNYSVFKTLRGKGTPKLCPCRVRLKTYTGHKVKVLGAAVVKVQNQGRALDLPVVVVGGAGPSLVGRYWIRRLGLQWRETPQVHHVRVETAEEVQMRPETQIHNVAEETLDEVLGEYGEVFKDELGRFKGPPAKIYVDKEAAPRFFKARPVPYAMRGRVEAELDRLLAQKIIEPVKHSEWATPVVPVLKPDDTVRLCGDYKLTVNQISKLEQYPIPKIEDLFATLSGGQKFSKLDLSHAYHQISLDEEAKKYVTINTHKGLFTYRVLPFGVSSSPAIFQRTMEGLLQGIPHVTIFLDDILLTGKDDREHLQTLARVLKRLQEAGLRLKRSKCLFMNEEVMFLGHKVDATGLHPVHEKVQAIKEAPTPSNVTELKAYLGLLNYYNKFLPNLSTVLAPVHKLLQKETRWHWGDAQQAAFDKSKELMQSAEVLVHYDPEKDLVLSCDASPYGVGAVLSHFMPDGTERPIGFTSRTLNPAEKKYSQLDKEGLAVMFGIKRFHKYIYGRKFTIVTDHKPLLGLFSEMRAVPQMASPRIQRWAVTLRAYEYTIVYKEGRYHCNADALSRLPLPEVTEEEREERVLMLESSDITLVTADQVKAWTDADPVLSRVWEMVQNGWSSKEKREEFGPYEVRKYELSIKDGCVLWGSRVVVPKAGQENVMRQLHQCHPGVSRMKALARSYVWWPKLDKEVEDTVKSCMTCLEYRNVPAPAPLHPWDWPDKPWSRIHVDYAGPFMEKMFFVLIDAHSKWMDVYPVNSATSTTTIECLRTSFSNHGLPELIVSDNGTCFTSIEFKEFLKKNGIRHVTSAPYHAASNGLAERAVQTFKRMMKKCPEGTLTAKVARVLFSYRVTPHTTTGLSPAELLLGRKLRCTLDSIHPNLSRKVMKKQEQQTKDHNKKAKERWFKTGDSVLIQNFSFGPKWIPGLIESVTGPVSYKVMLGDGRVVRRHVDQIHTHHRRPEERNNLPQTASMTLSQTDQGSEAWLEAEEVVLSEEKLEEPATTEAEPSDEAKRVSSTPQDKSAAMREDLVRQNALAVIRQRGGDPSDKMEVQGDYVLQFGKYKGKSFRWLLQNDVGYTVYLIKNVQSEEAAGLCMADSHNDQLVGFGARAKSTWKEIWDSRGDGYADFVTGRRCVPGARMSRLQQNLLKRQQPTTSSTPAEHPMKAPAEPLAGIFVFNTTMEEDVEMEREMLSIHNSDLQVQSYAMPVAAAALPRLAFLVTETEGLTKVEEPHSTSGPDSCTAQTSDGRVPPLTDSTQDQKSVPIAPVPMPVPDHDMSKWICSQHQKLWMRTELQQLGLWPGSRPVHNPGNAISLWRLPPQPELLDMVAELPSPNFFQLHPFFIWKPESHITVRLRNNDILPCLHSCPRPQVVSAGVGRPRVIVSVRGQYLIFSSRLCCKACRRNWS</sequence>
<keyword evidence="7" id="KW-0255">Endonuclease</keyword>